<dbReference type="SUPFAM" id="SSF54695">
    <property type="entry name" value="POZ domain"/>
    <property type="match status" value="1"/>
</dbReference>
<sequence>MKSNSISNFSVTYERESGENSNSDEKSMSSSDENESSSFMNLTSDKNEKIENNSFLLNNSSFANMKDSLLESIDLSVLDSNFDSKKDFLPSNFSKNFNNLSKENISNKYLNKLLNKSDSLFMSKNKDLNLTDVSNNLNNSNSNSHGNGTNVPLRNNNRKDSFMDSQNPLNTNEENNALNNLKKYTNANNINDTYEKKIIETELSDSSDFENMVGDLRITFINWLKKTQMNFIREKDKLFKDKKELEMERIRLYKEIENRKAIEEQKLYDERKKLDIDISNGYKQIKKEKEEHRKRFDEERLRFLQEIDKIKLVLYLEKEKYFQEYKNFENDKKKIVDANIATETMIDINVGGAIFETSRHTLTQQKDSFIEKLLSGRYHVTRDKQGRIFLDRDSELFRIILNFLRNPLTVPIPKDLSESEALLKEAEFYGIKFLPFPLVFCIGGFDGVEYLNSMELLDISQQCWRMCTPMSTKKAYFGSAVLNNFLYVFGGNNYDYKALFETEVYDRLRDTWFVSSNLNIPRRNNCGVTSNGRIYCIGGYDGSSIIPNVEAYDHRMKAWVEVAPLNTPRSSSMCVAFDNKIYVIGGTNGERLNSIEVYDEKMNKWEQFPYALLEARSSGAAFNYLNQIYVVGGIDNEHNILDSVEQYQPFNKRWQFLNGVPEKKMNFGSATLSDSYERVADRTILTGSPIWPLCAHSQYLAVSTQPFAVAVAVAVAVARKMGHLILPLPSMHTHWRQLNPAQKRFAENVHRLAVSISICA</sequence>
<feature type="domain" description="BTB" evidence="4">
    <location>
        <begin position="344"/>
        <end position="446"/>
    </location>
</feature>
<dbReference type="Pfam" id="PF24681">
    <property type="entry name" value="Kelch_KLHDC2_KLHL20_DRC7"/>
    <property type="match status" value="1"/>
</dbReference>
<organism evidence="5 6">
    <name type="scientific">Plasmodium ovale wallikeri</name>
    <dbReference type="NCBI Taxonomy" id="864142"/>
    <lineage>
        <taxon>Eukaryota</taxon>
        <taxon>Sar</taxon>
        <taxon>Alveolata</taxon>
        <taxon>Apicomplexa</taxon>
        <taxon>Aconoidasida</taxon>
        <taxon>Haemosporida</taxon>
        <taxon>Plasmodiidae</taxon>
        <taxon>Plasmodium</taxon>
        <taxon>Plasmodium (Plasmodium)</taxon>
    </lineage>
</organism>
<feature type="compositionally biased region" description="Low complexity" evidence="3">
    <location>
        <begin position="28"/>
        <end position="41"/>
    </location>
</feature>
<evidence type="ECO:0000259" key="4">
    <source>
        <dbReference type="SMART" id="SM00225"/>
    </source>
</evidence>
<gene>
    <name evidence="5" type="ORF">POVWA2_040200</name>
</gene>
<evidence type="ECO:0000256" key="3">
    <source>
        <dbReference type="SAM" id="MobiDB-lite"/>
    </source>
</evidence>
<dbReference type="CDD" id="cd18316">
    <property type="entry name" value="BTB_POZ_KCTD-like"/>
    <property type="match status" value="1"/>
</dbReference>
<dbReference type="SMART" id="SM00612">
    <property type="entry name" value="Kelch"/>
    <property type="match status" value="5"/>
</dbReference>
<evidence type="ECO:0000313" key="5">
    <source>
        <dbReference type="EMBL" id="SBT40656.1"/>
    </source>
</evidence>
<evidence type="ECO:0000256" key="1">
    <source>
        <dbReference type="ARBA" id="ARBA00022441"/>
    </source>
</evidence>
<dbReference type="GO" id="GO:0051260">
    <property type="term" value="P:protein homooligomerization"/>
    <property type="evidence" value="ECO:0007669"/>
    <property type="project" value="InterPro"/>
</dbReference>
<keyword evidence="2" id="KW-0677">Repeat</keyword>
<dbReference type="AlphaFoldDB" id="A0A1A8ZA25"/>
<proteinExistence type="predicted"/>
<dbReference type="SUPFAM" id="SSF117281">
    <property type="entry name" value="Kelch motif"/>
    <property type="match status" value="1"/>
</dbReference>
<dbReference type="InterPro" id="IPR011333">
    <property type="entry name" value="SKP1/BTB/POZ_sf"/>
</dbReference>
<name>A0A1A8ZA25_PLAOA</name>
<accession>A0A1A8ZA25</accession>
<evidence type="ECO:0000313" key="6">
    <source>
        <dbReference type="Proteomes" id="UP000078550"/>
    </source>
</evidence>
<dbReference type="PANTHER" id="PTHR45632:SF3">
    <property type="entry name" value="KELCH-LIKE PROTEIN 32"/>
    <property type="match status" value="1"/>
</dbReference>
<protein>
    <submittedName>
        <fullName evidence="5">Kelch protein K13, putative</fullName>
    </submittedName>
</protein>
<dbReference type="InterPro" id="IPR006652">
    <property type="entry name" value="Kelch_1"/>
</dbReference>
<dbReference type="InterPro" id="IPR015915">
    <property type="entry name" value="Kelch-typ_b-propeller"/>
</dbReference>
<dbReference type="EMBL" id="FLRE01000154">
    <property type="protein sequence ID" value="SBT40656.1"/>
    <property type="molecule type" value="Genomic_DNA"/>
</dbReference>
<evidence type="ECO:0000256" key="2">
    <source>
        <dbReference type="ARBA" id="ARBA00022737"/>
    </source>
</evidence>
<dbReference type="PANTHER" id="PTHR45632">
    <property type="entry name" value="LD33804P"/>
    <property type="match status" value="1"/>
</dbReference>
<dbReference type="Gene3D" id="3.30.710.10">
    <property type="entry name" value="Potassium Channel Kv1.1, Chain A"/>
    <property type="match status" value="1"/>
</dbReference>
<dbReference type="Gene3D" id="2.120.10.80">
    <property type="entry name" value="Kelch-type beta propeller"/>
    <property type="match status" value="1"/>
</dbReference>
<dbReference type="InterPro" id="IPR003131">
    <property type="entry name" value="T1-type_BTB"/>
</dbReference>
<reference evidence="6" key="1">
    <citation type="submission" date="2016-05" db="EMBL/GenBank/DDBJ databases">
        <authorList>
            <person name="Naeem Raeece"/>
        </authorList>
    </citation>
    <scope>NUCLEOTIDE SEQUENCE [LARGE SCALE GENOMIC DNA]</scope>
</reference>
<feature type="compositionally biased region" description="Low complexity" evidence="3">
    <location>
        <begin position="132"/>
        <end position="151"/>
    </location>
</feature>
<feature type="compositionally biased region" description="Polar residues" evidence="3">
    <location>
        <begin position="1"/>
        <end position="11"/>
    </location>
</feature>
<feature type="region of interest" description="Disordered" evidence="3">
    <location>
        <begin position="1"/>
        <end position="44"/>
    </location>
</feature>
<feature type="compositionally biased region" description="Basic and acidic residues" evidence="3">
    <location>
        <begin position="13"/>
        <end position="27"/>
    </location>
</feature>
<keyword evidence="1" id="KW-0880">Kelch repeat</keyword>
<dbReference type="FunFam" id="3.30.710.10:FF:000115">
    <property type="entry name" value="Kelch protein K13"/>
    <property type="match status" value="1"/>
</dbReference>
<dbReference type="SMART" id="SM00225">
    <property type="entry name" value="BTB"/>
    <property type="match status" value="1"/>
</dbReference>
<dbReference type="Pfam" id="PF02214">
    <property type="entry name" value="BTB_2"/>
    <property type="match status" value="1"/>
</dbReference>
<feature type="region of interest" description="Disordered" evidence="3">
    <location>
        <begin position="132"/>
        <end position="175"/>
    </location>
</feature>
<dbReference type="InterPro" id="IPR000210">
    <property type="entry name" value="BTB/POZ_dom"/>
</dbReference>
<dbReference type="Proteomes" id="UP000078550">
    <property type="component" value="Unassembled WGS sequence"/>
</dbReference>